<evidence type="ECO:0000313" key="2">
    <source>
        <dbReference type="Proteomes" id="UP001164746"/>
    </source>
</evidence>
<evidence type="ECO:0000313" key="1">
    <source>
        <dbReference type="EMBL" id="WAR14286.1"/>
    </source>
</evidence>
<sequence>MTIKQNFTATLRTITVIYPYCQTSPINHCYNNNQEEVRLATYFAQNPKGKQSSPKLKPFKFKSATTHLKTAFTRAYDHTYSAELFREHTRYHRGILPIYRLQDLQGDDIKGTFYDSELQKKHVDTDQTWKVEKVLTPRQRT</sequence>
<gene>
    <name evidence="1" type="ORF">MAR_004391</name>
</gene>
<organism evidence="1 2">
    <name type="scientific">Mya arenaria</name>
    <name type="common">Soft-shell clam</name>
    <dbReference type="NCBI Taxonomy" id="6604"/>
    <lineage>
        <taxon>Eukaryota</taxon>
        <taxon>Metazoa</taxon>
        <taxon>Spiralia</taxon>
        <taxon>Lophotrochozoa</taxon>
        <taxon>Mollusca</taxon>
        <taxon>Bivalvia</taxon>
        <taxon>Autobranchia</taxon>
        <taxon>Heteroconchia</taxon>
        <taxon>Euheterodonta</taxon>
        <taxon>Imparidentia</taxon>
        <taxon>Neoheterodontei</taxon>
        <taxon>Myida</taxon>
        <taxon>Myoidea</taxon>
        <taxon>Myidae</taxon>
        <taxon>Mya</taxon>
    </lineage>
</organism>
<dbReference type="Proteomes" id="UP001164746">
    <property type="component" value="Chromosome 9"/>
</dbReference>
<reference evidence="1" key="1">
    <citation type="submission" date="2022-11" db="EMBL/GenBank/DDBJ databases">
        <title>Centuries of genome instability and evolution in soft-shell clam transmissible cancer (bioRxiv).</title>
        <authorList>
            <person name="Hart S.F.M."/>
            <person name="Yonemitsu M.A."/>
            <person name="Giersch R.M."/>
            <person name="Beal B.F."/>
            <person name="Arriagada G."/>
            <person name="Davis B.W."/>
            <person name="Ostrander E.A."/>
            <person name="Goff S.P."/>
            <person name="Metzger M.J."/>
        </authorList>
    </citation>
    <scope>NUCLEOTIDE SEQUENCE</scope>
    <source>
        <strain evidence="1">MELC-2E11</strain>
        <tissue evidence="1">Siphon/mantle</tissue>
    </source>
</reference>
<accession>A0ABY7F065</accession>
<proteinExistence type="predicted"/>
<protein>
    <submittedName>
        <fullName evidence="1">Uncharacterized protein</fullName>
    </submittedName>
</protein>
<keyword evidence="2" id="KW-1185">Reference proteome</keyword>
<name>A0ABY7F065_MYAAR</name>
<dbReference type="EMBL" id="CP111020">
    <property type="protein sequence ID" value="WAR14286.1"/>
    <property type="molecule type" value="Genomic_DNA"/>
</dbReference>